<proteinExistence type="predicted"/>
<dbReference type="Proteomes" id="UP001178507">
    <property type="component" value="Unassembled WGS sequence"/>
</dbReference>
<comment type="caution">
    <text evidence="2">The sequence shown here is derived from an EMBL/GenBank/DDBJ whole genome shotgun (WGS) entry which is preliminary data.</text>
</comment>
<dbReference type="PROSITE" id="PS50106">
    <property type="entry name" value="PDZ"/>
    <property type="match status" value="1"/>
</dbReference>
<evidence type="ECO:0000313" key="2">
    <source>
        <dbReference type="EMBL" id="CAJ1371495.1"/>
    </source>
</evidence>
<gene>
    <name evidence="2" type="ORF">EVOR1521_LOCUS1795</name>
</gene>
<organism evidence="2 3">
    <name type="scientific">Effrenium voratum</name>
    <dbReference type="NCBI Taxonomy" id="2562239"/>
    <lineage>
        <taxon>Eukaryota</taxon>
        <taxon>Sar</taxon>
        <taxon>Alveolata</taxon>
        <taxon>Dinophyceae</taxon>
        <taxon>Suessiales</taxon>
        <taxon>Symbiodiniaceae</taxon>
        <taxon>Effrenium</taxon>
    </lineage>
</organism>
<feature type="domain" description="PDZ" evidence="1">
    <location>
        <begin position="1"/>
        <end position="77"/>
    </location>
</feature>
<name>A0AA36HLR3_9DINO</name>
<dbReference type="EMBL" id="CAUJNA010000082">
    <property type="protein sequence ID" value="CAJ1371495.1"/>
    <property type="molecule type" value="Genomic_DNA"/>
</dbReference>
<evidence type="ECO:0000259" key="1">
    <source>
        <dbReference type="PROSITE" id="PS50106"/>
    </source>
</evidence>
<sequence length="116" mass="12744">MGKLGFTLLDFDEESVWVDQVLEMGTVPEWNEQNPLAKVATGTRILEVNGIKGDVNKIYEELKKKSSVLELLVESHGPETANPKDAPTPFSRYVALVIVMHRSGPSESTTIEGCDA</sequence>
<dbReference type="InterPro" id="IPR001478">
    <property type="entry name" value="PDZ"/>
</dbReference>
<evidence type="ECO:0000313" key="3">
    <source>
        <dbReference type="Proteomes" id="UP001178507"/>
    </source>
</evidence>
<accession>A0AA36HLR3</accession>
<keyword evidence="3" id="KW-1185">Reference proteome</keyword>
<dbReference type="AlphaFoldDB" id="A0AA36HLR3"/>
<reference evidence="2" key="1">
    <citation type="submission" date="2023-08" db="EMBL/GenBank/DDBJ databases">
        <authorList>
            <person name="Chen Y."/>
            <person name="Shah S."/>
            <person name="Dougan E. K."/>
            <person name="Thang M."/>
            <person name="Chan C."/>
        </authorList>
    </citation>
    <scope>NUCLEOTIDE SEQUENCE</scope>
</reference>
<protein>
    <recommendedName>
        <fullName evidence="1">PDZ domain-containing protein</fullName>
    </recommendedName>
</protein>